<dbReference type="SUPFAM" id="SSF56655">
    <property type="entry name" value="Carbohydrate phosphatase"/>
    <property type="match status" value="1"/>
</dbReference>
<dbReference type="RefSeq" id="WP_133869308.1">
    <property type="nucleotide sequence ID" value="NZ_SOAU01000001.1"/>
</dbReference>
<dbReference type="InterPro" id="IPR000760">
    <property type="entry name" value="Inositol_monophosphatase-like"/>
</dbReference>
<keyword evidence="1" id="KW-0460">Magnesium</keyword>
<name>A0A4R7I2W2_9ACTN</name>
<dbReference type="EMBL" id="SOAU01000001">
    <property type="protein sequence ID" value="TDT16986.1"/>
    <property type="molecule type" value="Genomic_DNA"/>
</dbReference>
<dbReference type="Proteomes" id="UP000294558">
    <property type="component" value="Unassembled WGS sequence"/>
</dbReference>
<sequence length="256" mass="28023">MTTETDAELATRLAVETGRQLVELRDELFSMGAAYWEVMDSGDALGHRFIADELSRLRPDDPVLDEEGREDPRRFGADRVWIIDPLDGTREYGEPGRHDWAVHVALWEHGRFGAGAVSLPAAGLVFATDPAPPMPDTGRDKPRIITSRYRAPYAAVLVANALEADAVRLGSAGAKAMAVVLGEADLYVHDGGMYQWDSAAPVAVARAAGFFTSRIDGSPLVYNERDPWLPDLLICRPELAEPALRALWGDDFRLPA</sequence>
<evidence type="ECO:0000313" key="2">
    <source>
        <dbReference type="EMBL" id="TDT16986.1"/>
    </source>
</evidence>
<comment type="cofactor">
    <cofactor evidence="1">
        <name>Mg(2+)</name>
        <dbReference type="ChEBI" id="CHEBI:18420"/>
    </cofactor>
</comment>
<protein>
    <submittedName>
        <fullName evidence="2">3'(2'),5'-bisphosphate nucleotidase</fullName>
    </submittedName>
</protein>
<feature type="binding site" evidence="1">
    <location>
        <position position="84"/>
    </location>
    <ligand>
        <name>Mg(2+)</name>
        <dbReference type="ChEBI" id="CHEBI:18420"/>
        <label>1</label>
        <note>catalytic</note>
    </ligand>
</feature>
<dbReference type="CDD" id="cd01638">
    <property type="entry name" value="CysQ"/>
    <property type="match status" value="1"/>
</dbReference>
<dbReference type="Gene3D" id="3.30.540.10">
    <property type="entry name" value="Fructose-1,6-Bisphosphatase, subunit A, domain 1"/>
    <property type="match status" value="1"/>
</dbReference>
<feature type="binding site" evidence="1">
    <location>
        <position position="197"/>
    </location>
    <ligand>
        <name>Mg(2+)</name>
        <dbReference type="ChEBI" id="CHEBI:18420"/>
        <label>1</label>
        <note>catalytic</note>
    </ligand>
</feature>
<feature type="binding site" evidence="1">
    <location>
        <position position="87"/>
    </location>
    <ligand>
        <name>Mg(2+)</name>
        <dbReference type="ChEBI" id="CHEBI:18420"/>
        <label>1</label>
        <note>catalytic</note>
    </ligand>
</feature>
<proteinExistence type="predicted"/>
<evidence type="ECO:0000256" key="1">
    <source>
        <dbReference type="PIRSR" id="PIRSR600760-2"/>
    </source>
</evidence>
<dbReference type="Gene3D" id="3.40.190.80">
    <property type="match status" value="1"/>
</dbReference>
<dbReference type="GO" id="GO:0050427">
    <property type="term" value="P:3'-phosphoadenosine 5'-phosphosulfate metabolic process"/>
    <property type="evidence" value="ECO:0007669"/>
    <property type="project" value="TreeGrafter"/>
</dbReference>
<reference evidence="2 3" key="1">
    <citation type="submission" date="2019-03" db="EMBL/GenBank/DDBJ databases">
        <title>Sequencing the genomes of 1000 actinobacteria strains.</title>
        <authorList>
            <person name="Klenk H.-P."/>
        </authorList>
    </citation>
    <scope>NUCLEOTIDE SEQUENCE [LARGE SCALE GENOMIC DNA]</scope>
    <source>
        <strain evidence="2 3">DSM 18936</strain>
    </source>
</reference>
<dbReference type="Pfam" id="PF00459">
    <property type="entry name" value="Inositol_P"/>
    <property type="match status" value="2"/>
</dbReference>
<feature type="binding site" evidence="1">
    <location>
        <position position="66"/>
    </location>
    <ligand>
        <name>Mg(2+)</name>
        <dbReference type="ChEBI" id="CHEBI:18420"/>
        <label>1</label>
        <note>catalytic</note>
    </ligand>
</feature>
<dbReference type="GO" id="GO:0000103">
    <property type="term" value="P:sulfate assimilation"/>
    <property type="evidence" value="ECO:0007669"/>
    <property type="project" value="TreeGrafter"/>
</dbReference>
<organism evidence="2 3">
    <name type="scientific">Ilumatobacter fluminis</name>
    <dbReference type="NCBI Taxonomy" id="467091"/>
    <lineage>
        <taxon>Bacteria</taxon>
        <taxon>Bacillati</taxon>
        <taxon>Actinomycetota</taxon>
        <taxon>Acidimicrobiia</taxon>
        <taxon>Acidimicrobiales</taxon>
        <taxon>Ilumatobacteraceae</taxon>
        <taxon>Ilumatobacter</taxon>
    </lineage>
</organism>
<dbReference type="PANTHER" id="PTHR43028">
    <property type="entry name" value="3'(2'),5'-BISPHOSPHATE NUCLEOTIDASE 1"/>
    <property type="match status" value="1"/>
</dbReference>
<gene>
    <name evidence="2" type="ORF">BDK89_2587</name>
</gene>
<dbReference type="InterPro" id="IPR050725">
    <property type="entry name" value="CysQ/Inositol_MonoPase"/>
</dbReference>
<accession>A0A4R7I2W2</accession>
<keyword evidence="3" id="KW-1185">Reference proteome</keyword>
<dbReference type="AlphaFoldDB" id="A0A4R7I2W2"/>
<comment type="caution">
    <text evidence="2">The sequence shown here is derived from an EMBL/GenBank/DDBJ whole genome shotgun (WGS) entry which is preliminary data.</text>
</comment>
<dbReference type="GO" id="GO:0008441">
    <property type="term" value="F:3'(2'),5'-bisphosphate nucleotidase activity"/>
    <property type="evidence" value="ECO:0007669"/>
    <property type="project" value="TreeGrafter"/>
</dbReference>
<feature type="binding site" evidence="1">
    <location>
        <position position="86"/>
    </location>
    <ligand>
        <name>Mg(2+)</name>
        <dbReference type="ChEBI" id="CHEBI:18420"/>
        <label>1</label>
        <note>catalytic</note>
    </ligand>
</feature>
<dbReference type="PANTHER" id="PTHR43028:SF5">
    <property type="entry name" value="3'(2'),5'-BISPHOSPHATE NUCLEOTIDASE 1"/>
    <property type="match status" value="1"/>
</dbReference>
<dbReference type="GO" id="GO:0046872">
    <property type="term" value="F:metal ion binding"/>
    <property type="evidence" value="ECO:0007669"/>
    <property type="project" value="UniProtKB-KW"/>
</dbReference>
<dbReference type="PRINTS" id="PR00377">
    <property type="entry name" value="IMPHPHTASES"/>
</dbReference>
<keyword evidence="1" id="KW-0479">Metal-binding</keyword>
<dbReference type="OrthoDB" id="9772456at2"/>
<evidence type="ECO:0000313" key="3">
    <source>
        <dbReference type="Proteomes" id="UP000294558"/>
    </source>
</evidence>